<evidence type="ECO:0000313" key="1">
    <source>
        <dbReference type="EMBL" id="WMN06615.1"/>
    </source>
</evidence>
<evidence type="ECO:0000313" key="2">
    <source>
        <dbReference type="Proteomes" id="UP001244443"/>
    </source>
</evidence>
<sequence>MANLKEKLIEEIRNSKDKELLEEIYQILSDKDRNDIIQLSDMQIESIKKAQKEVGEGKYFTQEQIDDELDQWLEE</sequence>
<dbReference type="Proteomes" id="UP001244443">
    <property type="component" value="Chromosome"/>
</dbReference>
<evidence type="ECO:0008006" key="3">
    <source>
        <dbReference type="Google" id="ProtNLM"/>
    </source>
</evidence>
<dbReference type="AlphaFoldDB" id="A0AA51N8S9"/>
<dbReference type="EMBL" id="CP129970">
    <property type="protein sequence ID" value="WMN06615.1"/>
    <property type="molecule type" value="Genomic_DNA"/>
</dbReference>
<gene>
    <name evidence="1" type="ORF">QYS48_33080</name>
</gene>
<organism evidence="1 2">
    <name type="scientific">Marivirga arenosa</name>
    <dbReference type="NCBI Taxonomy" id="3059076"/>
    <lineage>
        <taxon>Bacteria</taxon>
        <taxon>Pseudomonadati</taxon>
        <taxon>Bacteroidota</taxon>
        <taxon>Cytophagia</taxon>
        <taxon>Cytophagales</taxon>
        <taxon>Marivirgaceae</taxon>
        <taxon>Marivirga</taxon>
    </lineage>
</organism>
<reference evidence="1" key="1">
    <citation type="submission" date="2023-08" db="EMBL/GenBank/DDBJ databases">
        <title>Comparative genomics and taxonomic characterization of three novel marine species of genus Marivirga.</title>
        <authorList>
            <person name="Muhammad N."/>
            <person name="Kim S.-G."/>
        </authorList>
    </citation>
    <scope>NUCLEOTIDE SEQUENCE [LARGE SCALE GENOMIC DNA]</scope>
    <source>
        <strain evidence="1">ABR2-2</strain>
    </source>
</reference>
<dbReference type="RefSeq" id="WP_308356496.1">
    <property type="nucleotide sequence ID" value="NZ_CP129970.2"/>
</dbReference>
<keyword evidence="2" id="KW-1185">Reference proteome</keyword>
<accession>A0AA51N8S9</accession>
<proteinExistence type="predicted"/>
<name>A0AA51N8S9_9BACT</name>
<protein>
    <recommendedName>
        <fullName evidence="3">Addiction module protein</fullName>
    </recommendedName>
</protein>